<organism evidence="1 2">
    <name type="scientific">Chryseobacterium candidae</name>
    <dbReference type="NCBI Taxonomy" id="1978493"/>
    <lineage>
        <taxon>Bacteria</taxon>
        <taxon>Pseudomonadati</taxon>
        <taxon>Bacteroidota</taxon>
        <taxon>Flavobacteriia</taxon>
        <taxon>Flavobacteriales</taxon>
        <taxon>Weeksellaceae</taxon>
        <taxon>Chryseobacterium group</taxon>
        <taxon>Chryseobacterium</taxon>
    </lineage>
</organism>
<gene>
    <name evidence="1" type="ORF">EK417_17545</name>
</gene>
<keyword evidence="2" id="KW-1185">Reference proteome</keyword>
<accession>A0ABY2R2F8</accession>
<dbReference type="InterPro" id="IPR025968">
    <property type="entry name" value="YwqJ_deaminase"/>
</dbReference>
<proteinExistence type="predicted"/>
<dbReference type="Pfam" id="PF14431">
    <property type="entry name" value="YwqJ-deaminase"/>
    <property type="match status" value="1"/>
</dbReference>
<dbReference type="EMBL" id="SDLV01000047">
    <property type="protein sequence ID" value="THV56522.1"/>
    <property type="molecule type" value="Genomic_DNA"/>
</dbReference>
<name>A0ABY2R2F8_9FLAO</name>
<reference evidence="1 2" key="1">
    <citation type="submission" date="2019-01" db="EMBL/GenBank/DDBJ databases">
        <authorList>
            <person name="B I."/>
            <person name="Ch S."/>
            <person name="Ch V.R."/>
        </authorList>
    </citation>
    <scope>NUCLEOTIDE SEQUENCE [LARGE SCALE GENOMIC DNA]</scope>
    <source>
        <strain evidence="1 2">JC507</strain>
    </source>
</reference>
<dbReference type="RefSeq" id="WP_136522900.1">
    <property type="nucleotide sequence ID" value="NZ_SDLV01000047.1"/>
</dbReference>
<evidence type="ECO:0000313" key="1">
    <source>
        <dbReference type="EMBL" id="THV56522.1"/>
    </source>
</evidence>
<protein>
    <submittedName>
        <fullName evidence="1">Uncharacterized protein</fullName>
    </submittedName>
</protein>
<comment type="caution">
    <text evidence="1">The sequence shown here is derived from an EMBL/GenBank/DDBJ whole genome shotgun (WGS) entry which is preliminary data.</text>
</comment>
<sequence>MKKIDMNVLLRQYADDALTKWKDPFTRPGAVGVLEGEINGKVYQTVSYSSKGIARSKIIGRRHKLVQEWLTEIADPAIKSRRNHGMCAEPVCISEFLFEAEKQLGMKANSMKIEQAREILSKTKSRALRIDNLKEPLVQGLPKKACASCNPMLHYFKIKEIH</sequence>
<dbReference type="Proteomes" id="UP000306038">
    <property type="component" value="Unassembled WGS sequence"/>
</dbReference>
<evidence type="ECO:0000313" key="2">
    <source>
        <dbReference type="Proteomes" id="UP000306038"/>
    </source>
</evidence>